<evidence type="ECO:0000256" key="1">
    <source>
        <dbReference type="SAM" id="MobiDB-lite"/>
    </source>
</evidence>
<keyword evidence="3" id="KW-1185">Reference proteome</keyword>
<proteinExistence type="predicted"/>
<name>A0AAV7TDH3_PLEWA</name>
<sequence length="94" mass="10397">MVCARGPRHAQLPSLAFGIPQVRLFRVAKETYRDRVGSLKVEPIAKKKDQKRKSKALGEGPSAKKGTPLRNKPGTGQENSEGDRCKRERTATLL</sequence>
<accession>A0AAV7TDH3</accession>
<comment type="caution">
    <text evidence="2">The sequence shown here is derived from an EMBL/GenBank/DDBJ whole genome shotgun (WGS) entry which is preliminary data.</text>
</comment>
<feature type="compositionally biased region" description="Basic and acidic residues" evidence="1">
    <location>
        <begin position="81"/>
        <end position="94"/>
    </location>
</feature>
<evidence type="ECO:0000313" key="2">
    <source>
        <dbReference type="EMBL" id="KAJ1174618.1"/>
    </source>
</evidence>
<feature type="compositionally biased region" description="Basic and acidic residues" evidence="1">
    <location>
        <begin position="36"/>
        <end position="47"/>
    </location>
</feature>
<reference evidence="2" key="1">
    <citation type="journal article" date="2022" name="bioRxiv">
        <title>Sequencing and chromosome-scale assembly of the giantPleurodeles waltlgenome.</title>
        <authorList>
            <person name="Brown T."/>
            <person name="Elewa A."/>
            <person name="Iarovenko S."/>
            <person name="Subramanian E."/>
            <person name="Araus A.J."/>
            <person name="Petzold A."/>
            <person name="Susuki M."/>
            <person name="Suzuki K.-i.T."/>
            <person name="Hayashi T."/>
            <person name="Toyoda A."/>
            <person name="Oliveira C."/>
            <person name="Osipova E."/>
            <person name="Leigh N.D."/>
            <person name="Simon A."/>
            <person name="Yun M.H."/>
        </authorList>
    </citation>
    <scope>NUCLEOTIDE SEQUENCE</scope>
    <source>
        <strain evidence="2">20211129_DDA</strain>
        <tissue evidence="2">Liver</tissue>
    </source>
</reference>
<gene>
    <name evidence="2" type="ORF">NDU88_006438</name>
</gene>
<protein>
    <submittedName>
        <fullName evidence="2">Uncharacterized protein</fullName>
    </submittedName>
</protein>
<organism evidence="2 3">
    <name type="scientific">Pleurodeles waltl</name>
    <name type="common">Iberian ribbed newt</name>
    <dbReference type="NCBI Taxonomy" id="8319"/>
    <lineage>
        <taxon>Eukaryota</taxon>
        <taxon>Metazoa</taxon>
        <taxon>Chordata</taxon>
        <taxon>Craniata</taxon>
        <taxon>Vertebrata</taxon>
        <taxon>Euteleostomi</taxon>
        <taxon>Amphibia</taxon>
        <taxon>Batrachia</taxon>
        <taxon>Caudata</taxon>
        <taxon>Salamandroidea</taxon>
        <taxon>Salamandridae</taxon>
        <taxon>Pleurodelinae</taxon>
        <taxon>Pleurodeles</taxon>
    </lineage>
</organism>
<feature type="region of interest" description="Disordered" evidence="1">
    <location>
        <begin position="36"/>
        <end position="94"/>
    </location>
</feature>
<dbReference type="Proteomes" id="UP001066276">
    <property type="component" value="Chromosome 4_1"/>
</dbReference>
<evidence type="ECO:0000313" key="3">
    <source>
        <dbReference type="Proteomes" id="UP001066276"/>
    </source>
</evidence>
<dbReference type="AlphaFoldDB" id="A0AAV7TDH3"/>
<dbReference type="EMBL" id="JANPWB010000007">
    <property type="protein sequence ID" value="KAJ1174618.1"/>
    <property type="molecule type" value="Genomic_DNA"/>
</dbReference>